<dbReference type="Pfam" id="PF01565">
    <property type="entry name" value="FAD_binding_4"/>
    <property type="match status" value="1"/>
</dbReference>
<evidence type="ECO:0000256" key="2">
    <source>
        <dbReference type="ARBA" id="ARBA00005466"/>
    </source>
</evidence>
<protein>
    <submittedName>
        <fullName evidence="8">Reticuline oxidase</fullName>
    </submittedName>
</protein>
<feature type="domain" description="FAD-binding PCMH-type" evidence="7">
    <location>
        <begin position="63"/>
        <end position="236"/>
    </location>
</feature>
<dbReference type="AlphaFoldDB" id="A0AAN7CZK6"/>
<dbReference type="Proteomes" id="UP001303647">
    <property type="component" value="Unassembled WGS sequence"/>
</dbReference>
<evidence type="ECO:0000259" key="7">
    <source>
        <dbReference type="PROSITE" id="PS51387"/>
    </source>
</evidence>
<evidence type="ECO:0000256" key="1">
    <source>
        <dbReference type="ARBA" id="ARBA00001974"/>
    </source>
</evidence>
<dbReference type="PANTHER" id="PTHR42973">
    <property type="entry name" value="BINDING OXIDOREDUCTASE, PUTATIVE (AFU_ORTHOLOGUE AFUA_1G17690)-RELATED"/>
    <property type="match status" value="1"/>
</dbReference>
<evidence type="ECO:0000313" key="8">
    <source>
        <dbReference type="EMBL" id="KAK4251278.1"/>
    </source>
</evidence>
<dbReference type="GO" id="GO:0016491">
    <property type="term" value="F:oxidoreductase activity"/>
    <property type="evidence" value="ECO:0007669"/>
    <property type="project" value="UniProtKB-KW"/>
</dbReference>
<dbReference type="PROSITE" id="PS51387">
    <property type="entry name" value="FAD_PCMH"/>
    <property type="match status" value="1"/>
</dbReference>
<feature type="signal peptide" evidence="6">
    <location>
        <begin position="1"/>
        <end position="20"/>
    </location>
</feature>
<keyword evidence="9" id="KW-1185">Reference proteome</keyword>
<keyword evidence="6" id="KW-0732">Signal</keyword>
<evidence type="ECO:0000256" key="6">
    <source>
        <dbReference type="SAM" id="SignalP"/>
    </source>
</evidence>
<evidence type="ECO:0000313" key="9">
    <source>
        <dbReference type="Proteomes" id="UP001303647"/>
    </source>
</evidence>
<evidence type="ECO:0000256" key="4">
    <source>
        <dbReference type="ARBA" id="ARBA00022827"/>
    </source>
</evidence>
<dbReference type="InterPro" id="IPR012951">
    <property type="entry name" value="BBE"/>
</dbReference>
<accession>A0AAN7CZK6</accession>
<dbReference type="Gene3D" id="3.40.462.20">
    <property type="match status" value="1"/>
</dbReference>
<gene>
    <name evidence="8" type="ORF">C7999DRAFT_28010</name>
</gene>
<dbReference type="InterPro" id="IPR016166">
    <property type="entry name" value="FAD-bd_PCMH"/>
</dbReference>
<keyword evidence="4" id="KW-0274">FAD</keyword>
<dbReference type="InterPro" id="IPR006094">
    <property type="entry name" value="Oxid_FAD_bind_N"/>
</dbReference>
<dbReference type="EMBL" id="MU857606">
    <property type="protein sequence ID" value="KAK4251278.1"/>
    <property type="molecule type" value="Genomic_DNA"/>
</dbReference>
<keyword evidence="3" id="KW-0285">Flavoprotein</keyword>
<dbReference type="Pfam" id="PF08031">
    <property type="entry name" value="BBE"/>
    <property type="match status" value="1"/>
</dbReference>
<dbReference type="GO" id="GO:0071949">
    <property type="term" value="F:FAD binding"/>
    <property type="evidence" value="ECO:0007669"/>
    <property type="project" value="InterPro"/>
</dbReference>
<organism evidence="8 9">
    <name type="scientific">Corynascus novoguineensis</name>
    <dbReference type="NCBI Taxonomy" id="1126955"/>
    <lineage>
        <taxon>Eukaryota</taxon>
        <taxon>Fungi</taxon>
        <taxon>Dikarya</taxon>
        <taxon>Ascomycota</taxon>
        <taxon>Pezizomycotina</taxon>
        <taxon>Sordariomycetes</taxon>
        <taxon>Sordariomycetidae</taxon>
        <taxon>Sordariales</taxon>
        <taxon>Chaetomiaceae</taxon>
        <taxon>Corynascus</taxon>
    </lineage>
</organism>
<dbReference type="InterPro" id="IPR050416">
    <property type="entry name" value="FAD-linked_Oxidoreductase"/>
</dbReference>
<dbReference type="InterPro" id="IPR036318">
    <property type="entry name" value="FAD-bd_PCMH-like_sf"/>
</dbReference>
<comment type="cofactor">
    <cofactor evidence="1">
        <name>FAD</name>
        <dbReference type="ChEBI" id="CHEBI:57692"/>
    </cofactor>
</comment>
<name>A0AAN7CZK6_9PEZI</name>
<comment type="caution">
    <text evidence="8">The sequence shown here is derived from an EMBL/GenBank/DDBJ whole genome shotgun (WGS) entry which is preliminary data.</text>
</comment>
<keyword evidence="5" id="KW-0560">Oxidoreductase</keyword>
<evidence type="ECO:0000256" key="3">
    <source>
        <dbReference type="ARBA" id="ARBA00022630"/>
    </source>
</evidence>
<evidence type="ECO:0000256" key="5">
    <source>
        <dbReference type="ARBA" id="ARBA00023002"/>
    </source>
</evidence>
<comment type="similarity">
    <text evidence="2">Belongs to the oxygen-dependent FAD-linked oxidoreductase family.</text>
</comment>
<dbReference type="Gene3D" id="3.30.465.10">
    <property type="match status" value="1"/>
</dbReference>
<dbReference type="SUPFAM" id="SSF56176">
    <property type="entry name" value="FAD-binding/transporter-associated domain-like"/>
    <property type="match status" value="1"/>
</dbReference>
<dbReference type="InterPro" id="IPR016169">
    <property type="entry name" value="FAD-bd_PCMH_sub2"/>
</dbReference>
<feature type="chain" id="PRO_5042948558" evidence="6">
    <location>
        <begin position="21"/>
        <end position="515"/>
    </location>
</feature>
<reference evidence="8" key="2">
    <citation type="submission" date="2023-05" db="EMBL/GenBank/DDBJ databases">
        <authorList>
            <consortium name="Lawrence Berkeley National Laboratory"/>
            <person name="Steindorff A."/>
            <person name="Hensen N."/>
            <person name="Bonometti L."/>
            <person name="Westerberg I."/>
            <person name="Brannstrom I.O."/>
            <person name="Guillou S."/>
            <person name="Cros-Aarteil S."/>
            <person name="Calhoun S."/>
            <person name="Haridas S."/>
            <person name="Kuo A."/>
            <person name="Mondo S."/>
            <person name="Pangilinan J."/>
            <person name="Riley R."/>
            <person name="Labutti K."/>
            <person name="Andreopoulos B."/>
            <person name="Lipzen A."/>
            <person name="Chen C."/>
            <person name="Yanf M."/>
            <person name="Daum C."/>
            <person name="Ng V."/>
            <person name="Clum A."/>
            <person name="Ohm R."/>
            <person name="Martin F."/>
            <person name="Silar P."/>
            <person name="Natvig D."/>
            <person name="Lalanne C."/>
            <person name="Gautier V."/>
            <person name="Ament-Velasquez S.L."/>
            <person name="Kruys A."/>
            <person name="Hutchinson M.I."/>
            <person name="Powell A.J."/>
            <person name="Barry K."/>
            <person name="Miller A.N."/>
            <person name="Grigoriev I.V."/>
            <person name="Debuchy R."/>
            <person name="Gladieux P."/>
            <person name="Thoren M.H."/>
            <person name="Johannesson H."/>
        </authorList>
    </citation>
    <scope>NUCLEOTIDE SEQUENCE</scope>
    <source>
        <strain evidence="8">CBS 359.72</strain>
    </source>
</reference>
<reference evidence="8" key="1">
    <citation type="journal article" date="2023" name="Mol. Phylogenet. Evol.">
        <title>Genome-scale phylogeny and comparative genomics of the fungal order Sordariales.</title>
        <authorList>
            <person name="Hensen N."/>
            <person name="Bonometti L."/>
            <person name="Westerberg I."/>
            <person name="Brannstrom I.O."/>
            <person name="Guillou S."/>
            <person name="Cros-Aarteil S."/>
            <person name="Calhoun S."/>
            <person name="Haridas S."/>
            <person name="Kuo A."/>
            <person name="Mondo S."/>
            <person name="Pangilinan J."/>
            <person name="Riley R."/>
            <person name="LaButti K."/>
            <person name="Andreopoulos B."/>
            <person name="Lipzen A."/>
            <person name="Chen C."/>
            <person name="Yan M."/>
            <person name="Daum C."/>
            <person name="Ng V."/>
            <person name="Clum A."/>
            <person name="Steindorff A."/>
            <person name="Ohm R.A."/>
            <person name="Martin F."/>
            <person name="Silar P."/>
            <person name="Natvig D.O."/>
            <person name="Lalanne C."/>
            <person name="Gautier V."/>
            <person name="Ament-Velasquez S.L."/>
            <person name="Kruys A."/>
            <person name="Hutchinson M.I."/>
            <person name="Powell A.J."/>
            <person name="Barry K."/>
            <person name="Miller A.N."/>
            <person name="Grigoriev I.V."/>
            <person name="Debuchy R."/>
            <person name="Gladieux P."/>
            <person name="Hiltunen Thoren M."/>
            <person name="Johannesson H."/>
        </authorList>
    </citation>
    <scope>NUCLEOTIDE SEQUENCE</scope>
    <source>
        <strain evidence="8">CBS 359.72</strain>
    </source>
</reference>
<sequence length="515" mass="55327">MRISPFYLIAALGLSTLGEAKNACSGSCTNPALERCLTAKRVPFKVSCSPDWELYSTTLNRRVPITPAAIVLPNNSKHVSDAVICAANKGFKVQAKSGGHSYGSFGFGGTDGHVMIDLRNLNKTVLSRKTNVAVVGGGTHLGPMATAVHAQGKRAISHGICGGVGIGGHATHGGWGFTSRAWGLTIDHILELQVVLANGTETRVSPNSNPDLFWALRGAADSIGIVTSFSLKTHPAPKEVVNFVYEFEAVLESVDKAVNAFTRLQDFVSNATLVDRRLSLALQTFVKPNPETGSLDKSFVVGGTFMGSLGEYKRSIEPEMLRGLPAPTKSEVQSHDWLESLARLSPDGTLTGGPLYSAYFANSVTVDDPGLDRAALERYFGYILEGPPLPPVALQSNMELWGGADGQINFVPTTGAAFPHRNVFWTAHNLVQAPPDVNATGFPPEAVTYLSGLRNAILDGLEVNSAAYPNLVDTTLTRQEAHQLYYGEEVLRRLRRIKAAYDPRNVFENPQSIVA</sequence>
<dbReference type="PANTHER" id="PTHR42973:SF39">
    <property type="entry name" value="FAD-BINDING PCMH-TYPE DOMAIN-CONTAINING PROTEIN"/>
    <property type="match status" value="1"/>
</dbReference>
<proteinExistence type="inferred from homology"/>